<evidence type="ECO:0000256" key="1">
    <source>
        <dbReference type="SAM" id="MobiDB-lite"/>
    </source>
</evidence>
<feature type="region of interest" description="Disordered" evidence="1">
    <location>
        <begin position="66"/>
        <end position="94"/>
    </location>
</feature>
<evidence type="ECO:0000313" key="3">
    <source>
        <dbReference type="Proteomes" id="UP000322873"/>
    </source>
</evidence>
<comment type="caution">
    <text evidence="2">The sequence shown here is derived from an EMBL/GenBank/DDBJ whole genome shotgun (WGS) entry which is preliminary data.</text>
</comment>
<protein>
    <submittedName>
        <fullName evidence="2">Uncharacterized protein</fullName>
    </submittedName>
</protein>
<proteinExistence type="predicted"/>
<name>A0A5M9K384_MONFR</name>
<keyword evidence="3" id="KW-1185">Reference proteome</keyword>
<gene>
    <name evidence="2" type="ORF">EYC84_004156</name>
</gene>
<sequence>MWQAWLSTHNRRDKTWRDAQEICSRHNFNRDICPGRDPEPIQIQADGQVGEVDGVSHPKLVSKPTLFILPGQNPPTPHTSTHTHTENRPPTLMKSTAQSLSSEARSLQITECRVTASPHYHHTHPAPPCRTRPGVSRHLQAPRACSTGTAESPHREPQALHPIIAIITSLEKCFKDPLCWGIKAAPVIIHGLRLTEKVPRKRKRGNFLVSDR</sequence>
<organism evidence="2 3">
    <name type="scientific">Monilinia fructicola</name>
    <name type="common">Brown rot fungus</name>
    <name type="synonym">Ciboria fructicola</name>
    <dbReference type="NCBI Taxonomy" id="38448"/>
    <lineage>
        <taxon>Eukaryota</taxon>
        <taxon>Fungi</taxon>
        <taxon>Dikarya</taxon>
        <taxon>Ascomycota</taxon>
        <taxon>Pezizomycotina</taxon>
        <taxon>Leotiomycetes</taxon>
        <taxon>Helotiales</taxon>
        <taxon>Sclerotiniaceae</taxon>
        <taxon>Monilinia</taxon>
    </lineage>
</organism>
<dbReference type="AlphaFoldDB" id="A0A5M9K384"/>
<reference evidence="2 3" key="1">
    <citation type="submission" date="2019-06" db="EMBL/GenBank/DDBJ databases">
        <title>Genome Sequence of the Brown Rot Fungal Pathogen Monilinia fructicola.</title>
        <authorList>
            <person name="De Miccolis Angelini R.M."/>
            <person name="Landi L."/>
            <person name="Abate D."/>
            <person name="Pollastro S."/>
            <person name="Romanazzi G."/>
            <person name="Faretra F."/>
        </authorList>
    </citation>
    <scope>NUCLEOTIDE SEQUENCE [LARGE SCALE GENOMIC DNA]</scope>
    <source>
        <strain evidence="2 3">Mfrc123</strain>
    </source>
</reference>
<evidence type="ECO:0000313" key="2">
    <source>
        <dbReference type="EMBL" id="KAA8574919.1"/>
    </source>
</evidence>
<dbReference type="Proteomes" id="UP000322873">
    <property type="component" value="Unassembled WGS sequence"/>
</dbReference>
<dbReference type="EMBL" id="VICG01000002">
    <property type="protein sequence ID" value="KAA8574919.1"/>
    <property type="molecule type" value="Genomic_DNA"/>
</dbReference>
<accession>A0A5M9K384</accession>